<gene>
    <name evidence="1" type="ORF">S03H2_36156</name>
</gene>
<name>X1G923_9ZZZZ</name>
<dbReference type="AlphaFoldDB" id="X1G923"/>
<organism evidence="1">
    <name type="scientific">marine sediment metagenome</name>
    <dbReference type="NCBI Taxonomy" id="412755"/>
    <lineage>
        <taxon>unclassified sequences</taxon>
        <taxon>metagenomes</taxon>
        <taxon>ecological metagenomes</taxon>
    </lineage>
</organism>
<evidence type="ECO:0000313" key="1">
    <source>
        <dbReference type="EMBL" id="GAH53732.1"/>
    </source>
</evidence>
<reference evidence="1" key="1">
    <citation type="journal article" date="2014" name="Front. Microbiol.">
        <title>High frequency of phylogenetically diverse reductive dehalogenase-homologous genes in deep subseafloor sedimentary metagenomes.</title>
        <authorList>
            <person name="Kawai M."/>
            <person name="Futagami T."/>
            <person name="Toyoda A."/>
            <person name="Takaki Y."/>
            <person name="Nishi S."/>
            <person name="Hori S."/>
            <person name="Arai W."/>
            <person name="Tsubouchi T."/>
            <person name="Morono Y."/>
            <person name="Uchiyama I."/>
            <person name="Ito T."/>
            <person name="Fujiyama A."/>
            <person name="Inagaki F."/>
            <person name="Takami H."/>
        </authorList>
    </citation>
    <scope>NUCLEOTIDE SEQUENCE</scope>
    <source>
        <strain evidence="1">Expedition CK06-06</strain>
    </source>
</reference>
<dbReference type="EMBL" id="BARU01022172">
    <property type="protein sequence ID" value="GAH53732.1"/>
    <property type="molecule type" value="Genomic_DNA"/>
</dbReference>
<protein>
    <submittedName>
        <fullName evidence="1">Uncharacterized protein</fullName>
    </submittedName>
</protein>
<proteinExistence type="predicted"/>
<sequence length="49" mass="5864">MVKKGDTIYDVQKYVEFRMQHLKLEGEKVPFVVERPKIEQAKRKLKAKC</sequence>
<accession>X1G923</accession>
<feature type="non-terminal residue" evidence="1">
    <location>
        <position position="49"/>
    </location>
</feature>
<comment type="caution">
    <text evidence="1">The sequence shown here is derived from an EMBL/GenBank/DDBJ whole genome shotgun (WGS) entry which is preliminary data.</text>
</comment>